<comment type="pathway">
    <text evidence="2">Carbohydrate biosynthesis; gluconeogenesis.</text>
</comment>
<protein>
    <recommendedName>
        <fullName evidence="2">Triosephosphate isomerase</fullName>
        <ecNumber evidence="2">5.3.1.1</ecNumber>
    </recommendedName>
</protein>
<dbReference type="Pfam" id="PF00121">
    <property type="entry name" value="TIM"/>
    <property type="match status" value="1"/>
</dbReference>
<accession>A0ABT9RZD9</accession>
<dbReference type="Gene3D" id="3.20.20.70">
    <property type="entry name" value="Aldolase class I"/>
    <property type="match status" value="1"/>
</dbReference>
<reference evidence="3 4" key="1">
    <citation type="submission" date="2023-07" db="EMBL/GenBank/DDBJ databases">
        <title>Sorghum-associated microbial communities from plants grown in Nebraska, USA.</title>
        <authorList>
            <person name="Schachtman D."/>
        </authorList>
    </citation>
    <scope>NUCLEOTIDE SEQUENCE [LARGE SCALE GENOMIC DNA]</scope>
    <source>
        <strain evidence="3 4">CC222</strain>
    </source>
</reference>
<evidence type="ECO:0000313" key="3">
    <source>
        <dbReference type="EMBL" id="MDP9889664.1"/>
    </source>
</evidence>
<dbReference type="PROSITE" id="PS51440">
    <property type="entry name" value="TIM_2"/>
    <property type="match status" value="1"/>
</dbReference>
<proteinExistence type="inferred from homology"/>
<dbReference type="RefSeq" id="WP_307310161.1">
    <property type="nucleotide sequence ID" value="NZ_JAUSRE010000018.1"/>
</dbReference>
<evidence type="ECO:0000313" key="4">
    <source>
        <dbReference type="Proteomes" id="UP001226577"/>
    </source>
</evidence>
<keyword evidence="2" id="KW-0963">Cytoplasm</keyword>
<sequence>MSTSGSSTGNGPLYIGVSTKMYMGYQASLRWLSEVRSIVDDRPGLGTGSGVQDSPIRVFVIPSFPVLEPATRILAGSPVLLGAQNCAWGDGPLTGEVSPGMLAELGVSLVEIGHAERRKLFGEDDAVVARKVRAAVGQSLTPLLCIGEPERIDAGAAAAFCVEQVRAATGGDSGLLRRLVLAYEPVWAIGAQEPAPPKHVNAVLAQIRAELGPDCPLIYGGSAGPGLLPQLPAADGLFLGRFAHDAANLGRVLDEALLLRQADAPARSSSSRS</sequence>
<dbReference type="PANTHER" id="PTHR21139:SF2">
    <property type="entry name" value="TRIOSEPHOSPHATE ISOMERASE"/>
    <property type="match status" value="1"/>
</dbReference>
<comment type="similarity">
    <text evidence="2">Belongs to the triosephosphate isomerase family.</text>
</comment>
<dbReference type="CDD" id="cd00311">
    <property type="entry name" value="TIM"/>
    <property type="match status" value="1"/>
</dbReference>
<dbReference type="EMBL" id="JAUSRE010000018">
    <property type="protein sequence ID" value="MDP9889664.1"/>
    <property type="molecule type" value="Genomic_DNA"/>
</dbReference>
<gene>
    <name evidence="3" type="ORF">J2X98_003275</name>
</gene>
<dbReference type="EC" id="5.3.1.1" evidence="2"/>
<dbReference type="SUPFAM" id="SSF51351">
    <property type="entry name" value="Triosephosphate isomerase (TIM)"/>
    <property type="match status" value="1"/>
</dbReference>
<keyword evidence="1 2" id="KW-0413">Isomerase</keyword>
<dbReference type="Proteomes" id="UP001226577">
    <property type="component" value="Unassembled WGS sequence"/>
</dbReference>
<keyword evidence="2" id="KW-0324">Glycolysis</keyword>
<evidence type="ECO:0000256" key="1">
    <source>
        <dbReference type="ARBA" id="ARBA00023235"/>
    </source>
</evidence>
<dbReference type="GO" id="GO:0004807">
    <property type="term" value="F:triose-phosphate isomerase activity"/>
    <property type="evidence" value="ECO:0007669"/>
    <property type="project" value="UniProtKB-EC"/>
</dbReference>
<organism evidence="3 4">
    <name type="scientific">Pseudarthrobacter enclensis</name>
    <dbReference type="NCBI Taxonomy" id="993070"/>
    <lineage>
        <taxon>Bacteria</taxon>
        <taxon>Bacillati</taxon>
        <taxon>Actinomycetota</taxon>
        <taxon>Actinomycetes</taxon>
        <taxon>Micrococcales</taxon>
        <taxon>Micrococcaceae</taxon>
        <taxon>Pseudarthrobacter</taxon>
    </lineage>
</organism>
<dbReference type="InterPro" id="IPR035990">
    <property type="entry name" value="TIM_sf"/>
</dbReference>
<comment type="pathway">
    <text evidence="2">Carbohydrate degradation; glycolysis; D-glyceraldehyde 3-phosphate from glycerone phosphate: step 1/1.</text>
</comment>
<comment type="subunit">
    <text evidence="2">Homodimer.</text>
</comment>
<evidence type="ECO:0000256" key="2">
    <source>
        <dbReference type="RuleBase" id="RU363013"/>
    </source>
</evidence>
<comment type="caution">
    <text evidence="3">The sequence shown here is derived from an EMBL/GenBank/DDBJ whole genome shotgun (WGS) entry which is preliminary data.</text>
</comment>
<dbReference type="InterPro" id="IPR013785">
    <property type="entry name" value="Aldolase_TIM"/>
</dbReference>
<keyword evidence="4" id="KW-1185">Reference proteome</keyword>
<dbReference type="PANTHER" id="PTHR21139">
    <property type="entry name" value="TRIOSEPHOSPHATE ISOMERASE"/>
    <property type="match status" value="1"/>
</dbReference>
<keyword evidence="2" id="KW-0312">Gluconeogenesis</keyword>
<dbReference type="InterPro" id="IPR000652">
    <property type="entry name" value="Triosephosphate_isomerase"/>
</dbReference>
<comment type="subcellular location">
    <subcellularLocation>
        <location evidence="2">Cytoplasm</location>
    </subcellularLocation>
</comment>
<comment type="catalytic activity">
    <reaction evidence="2">
        <text>D-glyceraldehyde 3-phosphate = dihydroxyacetone phosphate</text>
        <dbReference type="Rhea" id="RHEA:18585"/>
        <dbReference type="ChEBI" id="CHEBI:57642"/>
        <dbReference type="ChEBI" id="CHEBI:59776"/>
        <dbReference type="EC" id="5.3.1.1"/>
    </reaction>
</comment>
<name>A0ABT9RZD9_9MICC</name>